<keyword evidence="3" id="KW-0234">DNA repair</keyword>
<dbReference type="Proteomes" id="UP000310158">
    <property type="component" value="Unassembled WGS sequence"/>
</dbReference>
<dbReference type="PANTHER" id="PTHR43003:SF5">
    <property type="entry name" value="DNA-3-METHYLADENINE GLYCOSYLASE"/>
    <property type="match status" value="1"/>
</dbReference>
<feature type="compositionally biased region" description="Low complexity" evidence="4">
    <location>
        <begin position="143"/>
        <end position="153"/>
    </location>
</feature>
<name>A0A4V3XD83_9AGAM</name>
<dbReference type="GO" id="GO:0008725">
    <property type="term" value="F:DNA-3-methyladenine glycosylase activity"/>
    <property type="evidence" value="ECO:0007669"/>
    <property type="project" value="TreeGrafter"/>
</dbReference>
<evidence type="ECO:0000256" key="1">
    <source>
        <dbReference type="ARBA" id="ARBA00010817"/>
    </source>
</evidence>
<dbReference type="EMBL" id="SGPL01000681">
    <property type="protein sequence ID" value="THH08683.1"/>
    <property type="molecule type" value="Genomic_DNA"/>
</dbReference>
<dbReference type="GO" id="GO:0006307">
    <property type="term" value="P:DNA alkylation repair"/>
    <property type="evidence" value="ECO:0007669"/>
    <property type="project" value="TreeGrafter"/>
</dbReference>
<feature type="compositionally biased region" description="Pro residues" evidence="4">
    <location>
        <begin position="98"/>
        <end position="108"/>
    </location>
</feature>
<dbReference type="AlphaFoldDB" id="A0A4V3XD83"/>
<feature type="domain" description="HhH-GPD" evidence="5">
    <location>
        <begin position="218"/>
        <end position="337"/>
    </location>
</feature>
<dbReference type="GO" id="GO:0005634">
    <property type="term" value="C:nucleus"/>
    <property type="evidence" value="ECO:0007669"/>
    <property type="project" value="TreeGrafter"/>
</dbReference>
<dbReference type="GO" id="GO:0032131">
    <property type="term" value="F:alkylated DNA binding"/>
    <property type="evidence" value="ECO:0007669"/>
    <property type="project" value="TreeGrafter"/>
</dbReference>
<feature type="region of interest" description="Disordered" evidence="4">
    <location>
        <begin position="87"/>
        <end position="162"/>
    </location>
</feature>
<dbReference type="Gene3D" id="1.10.1670.40">
    <property type="match status" value="1"/>
</dbReference>
<sequence>MTQSPYRTYRCYARLIPQPESACQSYINELYDACNHVSVCPHKLFHCPSSLKKHSRNFKPVKCNNKSKNLGINFNFNFNTMPVTRSASRSASTAATPAPAPAPAPAPTTPLKKPRGARGPKRKASETESLTTRDANKKKQAVTTSSANTSASTGDKNGGAASSSAVDAFELLPAKLTFAYDDAKQHLIGADVRFADLFGRLPCRPFEKLERIEPFRGQQISWLAARSITHKFLRLYFPHLPEKPDETTLKGPDAPFPTAHQVAETDITVLRTAGLSGRKAEYLLDLSARFADGRLTAQKLLEADDEALYEMLIAVRGIGKWTGDLGVQRGVLRWFLALHSPSFRIDISPKKVPGAPDAEADESNGEGKATIADEDPDTLPVYGQSKMSVAAPDEALGMPALPEPFTPSINRTLRAGTASPPRPLPAGLSVGALKARLEGKKVKGALLTPQEMESLTEHWRPYRSVGVYYMWALAEEK</sequence>
<feature type="region of interest" description="Disordered" evidence="4">
    <location>
        <begin position="348"/>
        <end position="377"/>
    </location>
</feature>
<keyword evidence="2" id="KW-0227">DNA damage</keyword>
<dbReference type="InterPro" id="IPR051912">
    <property type="entry name" value="Alkylbase_DNA_Glycosylase/TA"/>
</dbReference>
<dbReference type="FunFam" id="1.10.340.30:FF:000004">
    <property type="entry name" value="DNA-3-methyladenine glycosylase II"/>
    <property type="match status" value="1"/>
</dbReference>
<feature type="compositionally biased region" description="Basic residues" evidence="4">
    <location>
        <begin position="112"/>
        <end position="122"/>
    </location>
</feature>
<feature type="compositionally biased region" description="Low complexity" evidence="4">
    <location>
        <begin position="87"/>
        <end position="97"/>
    </location>
</feature>
<dbReference type="PANTHER" id="PTHR43003">
    <property type="entry name" value="DNA-3-METHYLADENINE GLYCOSYLASE"/>
    <property type="match status" value="1"/>
</dbReference>
<comment type="similarity">
    <text evidence="1">Belongs to the alkylbase DNA glycosidase AlkA family.</text>
</comment>
<dbReference type="InterPro" id="IPR003265">
    <property type="entry name" value="HhH-GPD_domain"/>
</dbReference>
<evidence type="ECO:0000259" key="5">
    <source>
        <dbReference type="Pfam" id="PF00730"/>
    </source>
</evidence>
<dbReference type="Gene3D" id="1.10.340.30">
    <property type="entry name" value="Hypothetical protein, domain 2"/>
    <property type="match status" value="1"/>
</dbReference>
<dbReference type="GO" id="GO:0043916">
    <property type="term" value="F:DNA-7-methylguanine glycosylase activity"/>
    <property type="evidence" value="ECO:0007669"/>
    <property type="project" value="TreeGrafter"/>
</dbReference>
<evidence type="ECO:0000256" key="3">
    <source>
        <dbReference type="ARBA" id="ARBA00023204"/>
    </source>
</evidence>
<comment type="caution">
    <text evidence="6">The sequence shown here is derived from an EMBL/GenBank/DDBJ whole genome shotgun (WGS) entry which is preliminary data.</text>
</comment>
<accession>A0A4V3XD83</accession>
<organism evidence="6 7">
    <name type="scientific">Bondarzewia mesenterica</name>
    <dbReference type="NCBI Taxonomy" id="1095465"/>
    <lineage>
        <taxon>Eukaryota</taxon>
        <taxon>Fungi</taxon>
        <taxon>Dikarya</taxon>
        <taxon>Basidiomycota</taxon>
        <taxon>Agaricomycotina</taxon>
        <taxon>Agaricomycetes</taxon>
        <taxon>Russulales</taxon>
        <taxon>Bondarzewiaceae</taxon>
        <taxon>Bondarzewia</taxon>
    </lineage>
</organism>
<gene>
    <name evidence="6" type="ORF">EW146_g8917</name>
</gene>
<evidence type="ECO:0000256" key="4">
    <source>
        <dbReference type="SAM" id="MobiDB-lite"/>
    </source>
</evidence>
<dbReference type="SUPFAM" id="SSF48150">
    <property type="entry name" value="DNA-glycosylase"/>
    <property type="match status" value="1"/>
</dbReference>
<protein>
    <recommendedName>
        <fullName evidence="5">HhH-GPD domain-containing protein</fullName>
    </recommendedName>
</protein>
<dbReference type="InterPro" id="IPR011257">
    <property type="entry name" value="DNA_glycosylase"/>
</dbReference>
<dbReference type="OrthoDB" id="415889at2759"/>
<proteinExistence type="inferred from homology"/>
<keyword evidence="7" id="KW-1185">Reference proteome</keyword>
<reference evidence="6 7" key="1">
    <citation type="submission" date="2019-02" db="EMBL/GenBank/DDBJ databases">
        <title>Genome sequencing of the rare red list fungi Bondarzewia mesenterica.</title>
        <authorList>
            <person name="Buettner E."/>
            <person name="Kellner H."/>
        </authorList>
    </citation>
    <scope>NUCLEOTIDE SEQUENCE [LARGE SCALE GENOMIC DNA]</scope>
    <source>
        <strain evidence="6 7">DSM 108281</strain>
    </source>
</reference>
<evidence type="ECO:0000256" key="2">
    <source>
        <dbReference type="ARBA" id="ARBA00022763"/>
    </source>
</evidence>
<dbReference type="Pfam" id="PF00730">
    <property type="entry name" value="HhH-GPD"/>
    <property type="match status" value="1"/>
</dbReference>
<evidence type="ECO:0000313" key="7">
    <source>
        <dbReference type="Proteomes" id="UP000310158"/>
    </source>
</evidence>
<evidence type="ECO:0000313" key="6">
    <source>
        <dbReference type="EMBL" id="THH08683.1"/>
    </source>
</evidence>
<dbReference type="GO" id="GO:0006285">
    <property type="term" value="P:base-excision repair, AP site formation"/>
    <property type="evidence" value="ECO:0007669"/>
    <property type="project" value="TreeGrafter"/>
</dbReference>
<dbReference type="GO" id="GO:0032993">
    <property type="term" value="C:protein-DNA complex"/>
    <property type="evidence" value="ECO:0007669"/>
    <property type="project" value="TreeGrafter"/>
</dbReference>